<keyword evidence="2" id="KW-1185">Reference proteome</keyword>
<evidence type="ECO:0000313" key="2">
    <source>
        <dbReference type="Proteomes" id="UP000614721"/>
    </source>
</evidence>
<dbReference type="Proteomes" id="UP000614721">
    <property type="component" value="Unassembled WGS sequence"/>
</dbReference>
<gene>
    <name evidence="1" type="ORF">I4902_14950</name>
</gene>
<dbReference type="EMBL" id="JADSJP010000029">
    <property type="protein sequence ID" value="MBG2880559.1"/>
    <property type="molecule type" value="Genomic_DNA"/>
</dbReference>
<accession>A0ABS0IX14</accession>
<comment type="caution">
    <text evidence="1">The sequence shown here is derived from an EMBL/GenBank/DDBJ whole genome shotgun (WGS) entry which is preliminary data.</text>
</comment>
<protein>
    <recommendedName>
        <fullName evidence="3">Phage protein</fullName>
    </recommendedName>
</protein>
<organism evidence="1 2">
    <name type="scientific">Proteus alimentorum</name>
    <dbReference type="NCBI Taxonomy" id="1973495"/>
    <lineage>
        <taxon>Bacteria</taxon>
        <taxon>Pseudomonadati</taxon>
        <taxon>Pseudomonadota</taxon>
        <taxon>Gammaproteobacteria</taxon>
        <taxon>Enterobacterales</taxon>
        <taxon>Morganellaceae</taxon>
        <taxon>Proteus</taxon>
    </lineage>
</organism>
<name>A0ABS0IX14_9GAMM</name>
<evidence type="ECO:0000313" key="1">
    <source>
        <dbReference type="EMBL" id="MBG2880559.1"/>
    </source>
</evidence>
<evidence type="ECO:0008006" key="3">
    <source>
        <dbReference type="Google" id="ProtNLM"/>
    </source>
</evidence>
<sequence>MKITIDNRELKSLPLVEREISLDNNIASIEFSIIGDLDFNVEFKKKYKNKQEAIKSLETFIKKNELEKKQDIDFTYDIQINKSKLLILNSVINNTLSLPDNGDGYLYLGDIEYIKELTKKLKMRLL</sequence>
<dbReference type="RefSeq" id="WP_196567651.1">
    <property type="nucleotide sequence ID" value="NZ_JADRYY010000019.1"/>
</dbReference>
<reference evidence="1 2" key="1">
    <citation type="submission" date="2020-11" db="EMBL/GenBank/DDBJ databases">
        <title>Enhanced detection system for hospital associated transmission using whole genome sequencing surveillance.</title>
        <authorList>
            <person name="Harrison L.H."/>
            <person name="Van Tyne D."/>
            <person name="Marsh J.W."/>
            <person name="Griffith M.P."/>
            <person name="Snyder D.J."/>
            <person name="Cooper V.S."/>
            <person name="Mustapha M."/>
        </authorList>
    </citation>
    <scope>NUCLEOTIDE SEQUENCE [LARGE SCALE GENOMIC DNA]</scope>
    <source>
        <strain evidence="1 2">PR00075</strain>
    </source>
</reference>
<proteinExistence type="predicted"/>